<dbReference type="AlphaFoldDB" id="E0NRU5"/>
<dbReference type="GO" id="GO:0016829">
    <property type="term" value="F:lyase activity"/>
    <property type="evidence" value="ECO:0007669"/>
    <property type="project" value="UniProtKB-KW"/>
</dbReference>
<dbReference type="STRING" id="862515.HMPREF0658_0896"/>
<dbReference type="PANTHER" id="PTHR31223:SF70">
    <property type="entry name" value="LOG FAMILY PROTEIN YJL055W"/>
    <property type="match status" value="1"/>
</dbReference>
<comment type="caution">
    <text evidence="4">The sequence shown here is derived from an EMBL/GenBank/DDBJ whole genome shotgun (WGS) entry which is preliminary data.</text>
</comment>
<dbReference type="SUPFAM" id="SSF102405">
    <property type="entry name" value="MCP/YpsA-like"/>
    <property type="match status" value="1"/>
</dbReference>
<dbReference type="NCBIfam" id="TIGR00730">
    <property type="entry name" value="Rossman fold protein, TIGR00730 family"/>
    <property type="match status" value="1"/>
</dbReference>
<evidence type="ECO:0000256" key="1">
    <source>
        <dbReference type="ARBA" id="ARBA00000274"/>
    </source>
</evidence>
<name>E0NRU5_9BACT</name>
<dbReference type="EC" id="3.2.2.n1" evidence="3"/>
<dbReference type="RefSeq" id="WP_006948777.1">
    <property type="nucleotide sequence ID" value="NZ_BAJI01000014.1"/>
</dbReference>
<dbReference type="Proteomes" id="UP000004394">
    <property type="component" value="Unassembled WGS sequence"/>
</dbReference>
<dbReference type="OrthoDB" id="9801098at2"/>
<dbReference type="InterPro" id="IPR005269">
    <property type="entry name" value="LOG"/>
</dbReference>
<dbReference type="InterPro" id="IPR031100">
    <property type="entry name" value="LOG_fam"/>
</dbReference>
<keyword evidence="3" id="KW-0203">Cytokinin biosynthesis</keyword>
<evidence type="ECO:0000313" key="4">
    <source>
        <dbReference type="EMBL" id="EFM02129.1"/>
    </source>
</evidence>
<evidence type="ECO:0000313" key="5">
    <source>
        <dbReference type="Proteomes" id="UP000004394"/>
    </source>
</evidence>
<gene>
    <name evidence="4" type="ORF">HMPREF0658_0896</name>
</gene>
<sequence length="180" mass="19921">MKIAIFCSANNNIDKAYFEKTEALGRWLAKRGDDVVCGGCNIGLMECVARAAHEAGAQVVGVVPRMVEREGRSSEYLDVEILCDNLSDRKDLMLAKSDVSIALPGGIGTLDEIFSMAASATIGYHRKPVILYNIAAFWSPLVTFLDYLETQHMIRGDYRRLIQVANTLEELDCCLSRIGR</sequence>
<dbReference type="GO" id="GO:0005829">
    <property type="term" value="C:cytosol"/>
    <property type="evidence" value="ECO:0007669"/>
    <property type="project" value="TreeGrafter"/>
</dbReference>
<reference evidence="4" key="1">
    <citation type="submission" date="2010-07" db="EMBL/GenBank/DDBJ databases">
        <authorList>
            <person name="Muzny D."/>
            <person name="Qin X."/>
            <person name="Deng J."/>
            <person name="Jiang H."/>
            <person name="Liu Y."/>
            <person name="Qu J."/>
            <person name="Song X.-Z."/>
            <person name="Zhang L."/>
            <person name="Thornton R."/>
            <person name="Coyle M."/>
            <person name="Francisco L."/>
            <person name="Jackson L."/>
            <person name="Javaid M."/>
            <person name="Korchina V."/>
            <person name="Kovar C."/>
            <person name="Mata R."/>
            <person name="Mathew T."/>
            <person name="Ngo R."/>
            <person name="Nguyen L."/>
            <person name="Nguyen N."/>
            <person name="Okwuonu G."/>
            <person name="Ongeri F."/>
            <person name="Pham C."/>
            <person name="Simmons D."/>
            <person name="Wilczek-Boney K."/>
            <person name="Hale W."/>
            <person name="Jakkamsetti A."/>
            <person name="Pham P."/>
            <person name="Ruth R."/>
            <person name="San Lucas F."/>
            <person name="Warren J."/>
            <person name="Zhang J."/>
            <person name="Zhao Z."/>
            <person name="Zhou C."/>
            <person name="Zhu D."/>
            <person name="Lee S."/>
            <person name="Bess C."/>
            <person name="Blankenburg K."/>
            <person name="Forbes L."/>
            <person name="Fu Q."/>
            <person name="Gubbala S."/>
            <person name="Hirani K."/>
            <person name="Jayaseelan J.C."/>
            <person name="Lara F."/>
            <person name="Munidasa M."/>
            <person name="Palculict T."/>
            <person name="Patil S."/>
            <person name="Pu L.-L."/>
            <person name="Saada N."/>
            <person name="Tang L."/>
            <person name="Weissenberger G."/>
            <person name="Zhu Y."/>
            <person name="Hemphill L."/>
            <person name="Shang Y."/>
            <person name="Youmans B."/>
            <person name="Ayvaz T."/>
            <person name="Ross M."/>
            <person name="Santibanez J."/>
            <person name="Aqrawi P."/>
            <person name="Gross S."/>
            <person name="Joshi V."/>
            <person name="Fowler G."/>
            <person name="Nazareth L."/>
            <person name="Reid J."/>
            <person name="Worley K."/>
            <person name="Petrosino J."/>
            <person name="Highlander S."/>
            <person name="Gibbs R."/>
        </authorList>
    </citation>
    <scope>NUCLEOTIDE SEQUENCE [LARGE SCALE GENOMIC DNA]</scope>
    <source>
        <strain evidence="4">DSM 16973</strain>
    </source>
</reference>
<evidence type="ECO:0000256" key="3">
    <source>
        <dbReference type="RuleBase" id="RU363015"/>
    </source>
</evidence>
<dbReference type="eggNOG" id="COG1611">
    <property type="taxonomic scope" value="Bacteria"/>
</dbReference>
<dbReference type="Pfam" id="PF03641">
    <property type="entry name" value="Lysine_decarbox"/>
    <property type="match status" value="1"/>
</dbReference>
<accession>E0NRU5</accession>
<comment type="catalytic activity">
    <reaction evidence="1">
        <text>AMP + H2O = D-ribose 5-phosphate + adenine</text>
        <dbReference type="Rhea" id="RHEA:20129"/>
        <dbReference type="ChEBI" id="CHEBI:15377"/>
        <dbReference type="ChEBI" id="CHEBI:16708"/>
        <dbReference type="ChEBI" id="CHEBI:78346"/>
        <dbReference type="ChEBI" id="CHEBI:456215"/>
        <dbReference type="EC" id="3.2.2.4"/>
    </reaction>
</comment>
<dbReference type="BioCyc" id="PMAR862515-HMP:GMOO-911-MONOMER"/>
<keyword evidence="4" id="KW-0456">Lyase</keyword>
<dbReference type="GO" id="GO:0009691">
    <property type="term" value="P:cytokinin biosynthetic process"/>
    <property type="evidence" value="ECO:0007669"/>
    <property type="project" value="UniProtKB-UniRule"/>
</dbReference>
<dbReference type="Gene3D" id="3.40.50.450">
    <property type="match status" value="1"/>
</dbReference>
<dbReference type="HOGENOM" id="CLU_058336_4_3_10"/>
<dbReference type="PANTHER" id="PTHR31223">
    <property type="entry name" value="LOG FAMILY PROTEIN YJL055W"/>
    <property type="match status" value="1"/>
</dbReference>
<comment type="similarity">
    <text evidence="2 3">Belongs to the LOG family.</text>
</comment>
<evidence type="ECO:0000256" key="2">
    <source>
        <dbReference type="ARBA" id="ARBA00006763"/>
    </source>
</evidence>
<proteinExistence type="inferred from homology"/>
<keyword evidence="5" id="KW-1185">Reference proteome</keyword>
<dbReference type="EMBL" id="AEEI01000028">
    <property type="protein sequence ID" value="EFM02129.1"/>
    <property type="molecule type" value="Genomic_DNA"/>
</dbReference>
<dbReference type="GO" id="GO:0008714">
    <property type="term" value="F:AMP nucleosidase activity"/>
    <property type="evidence" value="ECO:0007669"/>
    <property type="project" value="UniProtKB-EC"/>
</dbReference>
<keyword evidence="3" id="KW-0378">Hydrolase</keyword>
<organism evidence="4 5">
    <name type="scientific">Hoylesella marshii DSM 16973 = JCM 13450</name>
    <dbReference type="NCBI Taxonomy" id="862515"/>
    <lineage>
        <taxon>Bacteria</taxon>
        <taxon>Pseudomonadati</taxon>
        <taxon>Bacteroidota</taxon>
        <taxon>Bacteroidia</taxon>
        <taxon>Bacteroidales</taxon>
        <taxon>Prevotellaceae</taxon>
        <taxon>Hoylesella</taxon>
    </lineage>
</organism>
<protein>
    <recommendedName>
        <fullName evidence="3">Cytokinin riboside 5'-monophosphate phosphoribohydrolase</fullName>
        <ecNumber evidence="3">3.2.2.n1</ecNumber>
    </recommendedName>
</protein>